<dbReference type="InterPro" id="IPR027268">
    <property type="entry name" value="Peptidase_M4/M1_CTD_sf"/>
</dbReference>
<dbReference type="Proteomes" id="UP000004374">
    <property type="component" value="Unassembled WGS sequence"/>
</dbReference>
<accession>I1DZE4</accession>
<feature type="signal peptide" evidence="1">
    <location>
        <begin position="1"/>
        <end position="25"/>
    </location>
</feature>
<evidence type="ECO:0008006" key="4">
    <source>
        <dbReference type="Google" id="ProtNLM"/>
    </source>
</evidence>
<keyword evidence="3" id="KW-1185">Reference proteome</keyword>
<evidence type="ECO:0000313" key="3">
    <source>
        <dbReference type="Proteomes" id="UP000004374"/>
    </source>
</evidence>
<dbReference type="RefSeq" id="WP_008222003.1">
    <property type="nucleotide sequence ID" value="NZ_BAFK01000013.1"/>
</dbReference>
<name>I1DZE4_9GAMM</name>
<dbReference type="EMBL" id="BAFK01000013">
    <property type="protein sequence ID" value="GAB59422.1"/>
    <property type="molecule type" value="Genomic_DNA"/>
</dbReference>
<evidence type="ECO:0000256" key="1">
    <source>
        <dbReference type="SAM" id="SignalP"/>
    </source>
</evidence>
<gene>
    <name evidence="2" type="ORF">RNAN_2425</name>
</gene>
<reference evidence="2 3" key="1">
    <citation type="journal article" date="2012" name="J. Bacteriol.">
        <title>Genome Sequence of the Protease-Producing Bacterium Rheinheimera nanhaiensis E407-8T, Isolated from Deep-Sea Sediment of the South China Sea.</title>
        <authorList>
            <person name="Zhang X.-Y."/>
            <person name="Zhang Y.-J."/>
            <person name="Qin Q.-L."/>
            <person name="Xie B.-B."/>
            <person name="Chen X.-L."/>
            <person name="Zhou B.-C."/>
            <person name="Zhang Y.-Z."/>
        </authorList>
    </citation>
    <scope>NUCLEOTIDE SEQUENCE [LARGE SCALE GENOMIC DNA]</scope>
    <source>
        <strain evidence="2 3">E407-8</strain>
    </source>
</reference>
<keyword evidence="1" id="KW-0732">Signal</keyword>
<comment type="caution">
    <text evidence="2">The sequence shown here is derived from an EMBL/GenBank/DDBJ whole genome shotgun (WGS) entry which is preliminary data.</text>
</comment>
<sequence length="577" mass="66033">MRCKTIILAMLVGILLQLALSQANAQENDYSLHIHVRYQQEADLWQVRYDLPIAVDHVAFSRNSNFDRRKLYKFDPAKFVWDKAGDVLLIRSTDGSKFQTLELSFNSFYDFIQKDYTHNIKFTDGSMLLYTNHLTLGANIIEDKTISPIGTSFSGTQFHFYAPGQNIIFLGKTYREQAQWTLENEGTYIYFGTIAPIETDTMLAIVDPKLPKWVWAHTQQYFPKLFDYYKKKTGQALNFKPIVFFNYDQLAGDYANYSGGTLDGLVQLTINGKRWNEENNKQFNTLFHFLAHEAAHFWNGQMFSFTDQTEAWMHEGGADAFANFAMLEFGLIDNAQMLQQFEDAANSCVLNKGAESLQQSAKLWRYRNYYSCGAVMALASHVAIQAKAADKSVFDLWQGMFNANTASKTYSQHDYFNQLSLLTGSEQLAQALERFSRDTKLDNQSEVASWFEQTGITVSLSQNYPAAVTQHWGKQIISNLMSMHCKAISFSSYDDYVKTYPIESCKAFEKSLEIQYVDDLDVYKEGIAAYRLFREKCENNHNIVLKNKAKQPEAEISCLTVPKEISSYLRLTAKTAG</sequence>
<dbReference type="AlphaFoldDB" id="I1DZE4"/>
<dbReference type="OrthoDB" id="5935180at2"/>
<feature type="chain" id="PRO_5003639033" description="Peptidase M1 membrane alanine aminopeptidase domain-containing protein" evidence="1">
    <location>
        <begin position="26"/>
        <end position="577"/>
    </location>
</feature>
<protein>
    <recommendedName>
        <fullName evidence="4">Peptidase M1 membrane alanine aminopeptidase domain-containing protein</fullName>
    </recommendedName>
</protein>
<organism evidence="2 3">
    <name type="scientific">Rheinheimera nanhaiensis E407-8</name>
    <dbReference type="NCBI Taxonomy" id="562729"/>
    <lineage>
        <taxon>Bacteria</taxon>
        <taxon>Pseudomonadati</taxon>
        <taxon>Pseudomonadota</taxon>
        <taxon>Gammaproteobacteria</taxon>
        <taxon>Chromatiales</taxon>
        <taxon>Chromatiaceae</taxon>
        <taxon>Rheinheimera</taxon>
    </lineage>
</organism>
<proteinExistence type="predicted"/>
<dbReference type="Gene3D" id="1.10.390.10">
    <property type="entry name" value="Neutral Protease Domain 2"/>
    <property type="match status" value="1"/>
</dbReference>
<evidence type="ECO:0000313" key="2">
    <source>
        <dbReference type="EMBL" id="GAB59422.1"/>
    </source>
</evidence>
<dbReference type="STRING" id="562729.RNAN_2425"/>